<comment type="similarity">
    <text evidence="2 9">Belongs to the dynein light chain family.</text>
</comment>
<dbReference type="CDD" id="cd21452">
    <property type="entry name" value="DLC-like_DYNLL1_DYNLL2"/>
    <property type="match status" value="1"/>
</dbReference>
<gene>
    <name evidence="10" type="ORF">PSTT_17139</name>
</gene>
<accession>A0A2S4U9B6</accession>
<comment type="caution">
    <text evidence="10">The sequence shown here is derived from an EMBL/GenBank/DDBJ whole genome shotgun (WGS) entry which is preliminary data.</text>
</comment>
<keyword evidence="3 9" id="KW-0963">Cytoplasm</keyword>
<comment type="subcellular location">
    <subcellularLocation>
        <location evidence="1 9">Cytoplasm</location>
        <location evidence="1 9">Cytoskeleton</location>
    </subcellularLocation>
</comment>
<proteinExistence type="inferred from homology"/>
<dbReference type="Proteomes" id="UP000239156">
    <property type="component" value="Unassembled WGS sequence"/>
</dbReference>
<dbReference type="VEuPathDB" id="FungiDB:PSHT_12913"/>
<evidence type="ECO:0000256" key="7">
    <source>
        <dbReference type="ARBA" id="ARBA00023212"/>
    </source>
</evidence>
<evidence type="ECO:0000313" key="10">
    <source>
        <dbReference type="EMBL" id="POV93878.1"/>
    </source>
</evidence>
<dbReference type="SMART" id="SM01375">
    <property type="entry name" value="Dynein_light"/>
    <property type="match status" value="1"/>
</dbReference>
<dbReference type="GO" id="GO:0045505">
    <property type="term" value="F:dynein intermediate chain binding"/>
    <property type="evidence" value="ECO:0007669"/>
    <property type="project" value="TreeGrafter"/>
</dbReference>
<dbReference type="PANTHER" id="PTHR11886">
    <property type="entry name" value="DYNEIN LIGHT CHAIN"/>
    <property type="match status" value="1"/>
</dbReference>
<organism evidence="10 11">
    <name type="scientific">Puccinia striiformis</name>
    <dbReference type="NCBI Taxonomy" id="27350"/>
    <lineage>
        <taxon>Eukaryota</taxon>
        <taxon>Fungi</taxon>
        <taxon>Dikarya</taxon>
        <taxon>Basidiomycota</taxon>
        <taxon>Pucciniomycotina</taxon>
        <taxon>Pucciniomycetes</taxon>
        <taxon>Pucciniales</taxon>
        <taxon>Pucciniaceae</taxon>
        <taxon>Puccinia</taxon>
    </lineage>
</organism>
<keyword evidence="4 9" id="KW-0493">Microtubule</keyword>
<dbReference type="EMBL" id="PKSL01000486">
    <property type="protein sequence ID" value="POV93878.1"/>
    <property type="molecule type" value="Genomic_DNA"/>
</dbReference>
<dbReference type="GO" id="GO:0005874">
    <property type="term" value="C:microtubule"/>
    <property type="evidence" value="ECO:0007669"/>
    <property type="project" value="UniProtKB-KW"/>
</dbReference>
<dbReference type="AlphaFoldDB" id="A0A2S4U9B6"/>
<keyword evidence="11" id="KW-1185">Reference proteome</keyword>
<dbReference type="Gene3D" id="3.30.740.10">
    <property type="entry name" value="Protein Inhibitor Of Neuronal Nitric Oxide Synthase"/>
    <property type="match status" value="1"/>
</dbReference>
<dbReference type="InterPro" id="IPR001372">
    <property type="entry name" value="Dynein_light_chain_typ-1/2"/>
</dbReference>
<keyword evidence="9" id="KW-0813">Transport</keyword>
<dbReference type="FunFam" id="3.30.740.10:FF:000001">
    <property type="entry name" value="Dynein light chain"/>
    <property type="match status" value="1"/>
</dbReference>
<reference evidence="10" key="1">
    <citation type="submission" date="2017-12" db="EMBL/GenBank/DDBJ databases">
        <title>Gene loss provides genomic basis for host adaptation in cereal stripe rust fungi.</title>
        <authorList>
            <person name="Xia C."/>
        </authorList>
    </citation>
    <scope>NUCLEOTIDE SEQUENCE [LARGE SCALE GENOMIC DNA]</scope>
    <source>
        <strain evidence="10">93-210</strain>
    </source>
</reference>
<dbReference type="PROSITE" id="PS01239">
    <property type="entry name" value="DYNEIN_LIGHT_1"/>
    <property type="match status" value="1"/>
</dbReference>
<evidence type="ECO:0000256" key="6">
    <source>
        <dbReference type="ARBA" id="ARBA00023175"/>
    </source>
</evidence>
<keyword evidence="7 9" id="KW-0206">Cytoskeleton</keyword>
<dbReference type="GO" id="GO:0043935">
    <property type="term" value="P:sexual sporulation resulting in formation of a cellular spore"/>
    <property type="evidence" value="ECO:0007669"/>
    <property type="project" value="UniProtKB-ARBA"/>
</dbReference>
<evidence type="ECO:0000313" key="11">
    <source>
        <dbReference type="Proteomes" id="UP000239156"/>
    </source>
</evidence>
<dbReference type="GO" id="GO:0005868">
    <property type="term" value="C:cytoplasmic dynein complex"/>
    <property type="evidence" value="ECO:0007669"/>
    <property type="project" value="TreeGrafter"/>
</dbReference>
<protein>
    <recommendedName>
        <fullName evidence="9">Dynein light chain</fullName>
    </recommendedName>
</protein>
<dbReference type="InterPro" id="IPR019763">
    <property type="entry name" value="Dynein_light_1/2_CS"/>
</dbReference>
<comment type="function">
    <text evidence="9">Acts as one of several non-catalytic accessory components of the cytoplasmic dynein complex that are thought to be involved in linking dynein to cargos and to adapter proteins that regulate dynein function. Cytoplasmic dynein acts as a motor for the intracellular retrograde motility of vesicles and organelles along microtubules. May play a role in changing or maintaining the spatial distribution of cytoskeletal structures.</text>
</comment>
<dbReference type="Pfam" id="PF01221">
    <property type="entry name" value="Dynein_light"/>
    <property type="match status" value="1"/>
</dbReference>
<evidence type="ECO:0000256" key="8">
    <source>
        <dbReference type="ARBA" id="ARBA00055833"/>
    </source>
</evidence>
<evidence type="ECO:0000256" key="1">
    <source>
        <dbReference type="ARBA" id="ARBA00004245"/>
    </source>
</evidence>
<comment type="subunit">
    <text evidence="9">Cytoplasmic dynein consists of two catalytic heavy chains (HCs) and a number of non-catalytic subunits which present intermediate chains (ICs), light intermediate chains (LICs) and light chains (LCs).</text>
</comment>
<keyword evidence="6 9" id="KW-0505">Motor protein</keyword>
<dbReference type="GO" id="GO:0030473">
    <property type="term" value="P:nuclear migration along microtubule"/>
    <property type="evidence" value="ECO:0007669"/>
    <property type="project" value="UniProtKB-ARBA"/>
</dbReference>
<dbReference type="SUPFAM" id="SSF54648">
    <property type="entry name" value="DLC"/>
    <property type="match status" value="1"/>
</dbReference>
<comment type="function">
    <text evidence="8">Acts as one of several non-catalytic accessory components of the cytoplasmic dynein complex that are thought to be involved in linking dynein to cargos and to adapter proteins that regulate dynein function. Cytoplasmic dynein 1 acts as a motor for the intracellular retrograde motility of vesicles and organelles along microtubules. May play a role in changing or maintaining the spatial distribution of cytoskeletal structures. Also a component of the nuclear pore complex.</text>
</comment>
<evidence type="ECO:0000256" key="4">
    <source>
        <dbReference type="ARBA" id="ARBA00022701"/>
    </source>
</evidence>
<name>A0A2S4U9B6_9BASI</name>
<sequence>MSESPVSATKTEQPKASNAVVKAADMSEKLQQAAVDIASDALEKWNIEKDIAAFIKREFDQRHGGTWHVVVGRNFGSYVTHETGHFIYFYMGQIAIVCPPFFWCSPSPKLLRSVY</sequence>
<evidence type="ECO:0000256" key="2">
    <source>
        <dbReference type="ARBA" id="ARBA00010156"/>
    </source>
</evidence>
<dbReference type="InterPro" id="IPR037177">
    <property type="entry name" value="DLC_sf"/>
</dbReference>
<evidence type="ECO:0000256" key="5">
    <source>
        <dbReference type="ARBA" id="ARBA00023017"/>
    </source>
</evidence>
<dbReference type="PANTHER" id="PTHR11886:SF35">
    <property type="entry name" value="DYNEIN LIGHT CHAIN"/>
    <property type="match status" value="1"/>
</dbReference>
<evidence type="ECO:0000256" key="9">
    <source>
        <dbReference type="RuleBase" id="RU365010"/>
    </source>
</evidence>
<keyword evidence="5 9" id="KW-0243">Dynein</keyword>
<evidence type="ECO:0000256" key="3">
    <source>
        <dbReference type="ARBA" id="ARBA00022490"/>
    </source>
</evidence>
<dbReference type="VEuPathDB" id="FungiDB:PSTT_17139"/>